<evidence type="ECO:0000313" key="4">
    <source>
        <dbReference type="Proteomes" id="UP000323824"/>
    </source>
</evidence>
<accession>A0A5C1QD48</accession>
<reference evidence="3 4" key="1">
    <citation type="submission" date="2019-02" db="EMBL/GenBank/DDBJ databases">
        <authorList>
            <person name="Fomenkov A."/>
            <person name="Dubinina G."/>
            <person name="Grabovich M."/>
            <person name="Vincze T."/>
            <person name="Roberts R.J."/>
        </authorList>
    </citation>
    <scope>NUCLEOTIDE SEQUENCE [LARGE SCALE GENOMIC DNA]</scope>
    <source>
        <strain evidence="3 4">P</strain>
    </source>
</reference>
<reference evidence="3 4" key="2">
    <citation type="submission" date="2019-09" db="EMBL/GenBank/DDBJ databases">
        <title>Complete Genome Sequence and Methylome Analysis of free living Spirochaetas.</title>
        <authorList>
            <person name="Leshcheva N."/>
            <person name="Mikheeva N."/>
        </authorList>
    </citation>
    <scope>NUCLEOTIDE SEQUENCE [LARGE SCALE GENOMIC DNA]</scope>
    <source>
        <strain evidence="3 4">P</strain>
    </source>
</reference>
<protein>
    <submittedName>
        <fullName evidence="3">IS1182 family transposase</fullName>
    </submittedName>
</protein>
<feature type="domain" description="Transposase InsH N-terminal" evidence="1">
    <location>
        <begin position="40"/>
        <end position="109"/>
    </location>
</feature>
<dbReference type="RefSeq" id="WP_149569277.1">
    <property type="nucleotide sequence ID" value="NZ_CP035807.1"/>
</dbReference>
<dbReference type="PANTHER" id="PTHR33408">
    <property type="entry name" value="TRANSPOSASE"/>
    <property type="match status" value="1"/>
</dbReference>
<dbReference type="NCBIfam" id="NF033551">
    <property type="entry name" value="transpos_IS1182"/>
    <property type="match status" value="1"/>
</dbReference>
<organism evidence="3 4">
    <name type="scientific">Thiospirochaeta perfilievii</name>
    <dbReference type="NCBI Taxonomy" id="252967"/>
    <lineage>
        <taxon>Bacteria</taxon>
        <taxon>Pseudomonadati</taxon>
        <taxon>Spirochaetota</taxon>
        <taxon>Spirochaetia</taxon>
        <taxon>Spirochaetales</taxon>
        <taxon>Spirochaetaceae</taxon>
        <taxon>Thiospirochaeta</taxon>
    </lineage>
</organism>
<dbReference type="KEGG" id="sper:EW093_15535"/>
<gene>
    <name evidence="3" type="ORF">EW093_15535</name>
</gene>
<dbReference type="AlphaFoldDB" id="A0A5C1QD48"/>
<dbReference type="InterPro" id="IPR047629">
    <property type="entry name" value="IS1182_transpos"/>
</dbReference>
<dbReference type="PANTHER" id="PTHR33408:SF2">
    <property type="entry name" value="TRANSPOSASE DDE DOMAIN-CONTAINING PROTEIN"/>
    <property type="match status" value="1"/>
</dbReference>
<dbReference type="InterPro" id="IPR025668">
    <property type="entry name" value="Tnp_DDE_dom"/>
</dbReference>
<dbReference type="InterPro" id="IPR008490">
    <property type="entry name" value="Transposase_InsH_N"/>
</dbReference>
<evidence type="ECO:0000313" key="3">
    <source>
        <dbReference type="EMBL" id="QEN06043.1"/>
    </source>
</evidence>
<dbReference type="Proteomes" id="UP000323824">
    <property type="component" value="Chromosome"/>
</dbReference>
<dbReference type="Pfam" id="PF05598">
    <property type="entry name" value="DUF772"/>
    <property type="match status" value="1"/>
</dbReference>
<evidence type="ECO:0000259" key="2">
    <source>
        <dbReference type="Pfam" id="PF13751"/>
    </source>
</evidence>
<evidence type="ECO:0000259" key="1">
    <source>
        <dbReference type="Pfam" id="PF05598"/>
    </source>
</evidence>
<proteinExistence type="predicted"/>
<name>A0A5C1QD48_9SPIO</name>
<dbReference type="EMBL" id="CP035807">
    <property type="protein sequence ID" value="QEN06043.1"/>
    <property type="molecule type" value="Genomic_DNA"/>
</dbReference>
<dbReference type="Pfam" id="PF13751">
    <property type="entry name" value="DDE_Tnp_1_6"/>
    <property type="match status" value="1"/>
</dbReference>
<feature type="domain" description="Transposase DDE" evidence="2">
    <location>
        <begin position="379"/>
        <end position="506"/>
    </location>
</feature>
<sequence length="527" mass="61362">MYITDFCNHKQSYLDLNISIPLKVTDHQAALMLMLQGLDYSKFEKPKKKSGRPPAVDSYTMMLILLYARTQGKYSSRDTEKLCKRDLFLLKVLDGKKAPDHSTIDRFIQQHSDAIDNLFYQQINRLGSLGELTKNIVFQDGTKIESKANRYTFIWKKSIKKNLPKLINHIEEIIHESVNLYPIELENSSPEDALKSIIEYLMGTTDNLKPNKTGRGHRITAEQRIFRDTNIYLKKLEDYKNQLDAMPERNSMSKTDPDATFMRMKEDHMRNGQLKPAYNLQVLVDGGYIVGNYASSDRTDYATMIPAIDHMHERIDWKYKKYCADSGYDCQHNHEALEKRDIESYIKPMKYEHSKKRKVKSDIGLKDNMTYDKDNDCFICSRGKKLVLKHLKVKKDKYGNEQVTHVYRCKRGCKSCPVKSACMKKSKAKYKQVQINHTLAEFQRKSTERISSPLGKEIRVNRSIQAEGAFAQIKNNWSFKRFLRKGIKGIHTDWNLMCMSMNIIHLGYRLARNELGIPFYHTLENSA</sequence>
<dbReference type="OrthoDB" id="1121830at2"/>
<keyword evidence="4" id="KW-1185">Reference proteome</keyword>